<dbReference type="NCBIfam" id="TIGR03138">
    <property type="entry name" value="QueF"/>
    <property type="match status" value="1"/>
</dbReference>
<dbReference type="KEGG" id="ajp:AMJAP_2587"/>
<dbReference type="Proteomes" id="UP000595663">
    <property type="component" value="Chromosome"/>
</dbReference>
<keyword evidence="8" id="KW-1185">Reference proteome</keyword>
<accession>A0A7R6STC5</accession>
<feature type="binding site" evidence="5">
    <location>
        <begin position="251"/>
        <end position="252"/>
    </location>
    <ligand>
        <name>NADPH</name>
        <dbReference type="ChEBI" id="CHEBI:57783"/>
    </ligand>
</feature>
<comment type="pathway">
    <text evidence="5">tRNA modification; tRNA-queuosine biosynthesis.</text>
</comment>
<dbReference type="SUPFAM" id="SSF55620">
    <property type="entry name" value="Tetrahydrobiopterin biosynthesis enzymes-like"/>
    <property type="match status" value="1"/>
</dbReference>
<dbReference type="Pfam" id="PF14489">
    <property type="entry name" value="QueF"/>
    <property type="match status" value="1"/>
</dbReference>
<evidence type="ECO:0000256" key="5">
    <source>
        <dbReference type="HAMAP-Rule" id="MF_00817"/>
    </source>
</evidence>
<dbReference type="PIRSF" id="PIRSF004750">
    <property type="entry name" value="Nitrile_oxidored_YqcD_prd"/>
    <property type="match status" value="1"/>
</dbReference>
<dbReference type="UniPathway" id="UPA00392"/>
<dbReference type="GO" id="GO:0005737">
    <property type="term" value="C:cytoplasm"/>
    <property type="evidence" value="ECO:0007669"/>
    <property type="project" value="UniProtKB-SubCell"/>
</dbReference>
<dbReference type="InterPro" id="IPR029139">
    <property type="entry name" value="QueF_N"/>
</dbReference>
<dbReference type="GO" id="GO:0008616">
    <property type="term" value="P:tRNA queuosine(34) biosynthetic process"/>
    <property type="evidence" value="ECO:0007669"/>
    <property type="project" value="UniProtKB-UniRule"/>
</dbReference>
<dbReference type="Pfam" id="PF14819">
    <property type="entry name" value="QueF_N"/>
    <property type="match status" value="1"/>
</dbReference>
<gene>
    <name evidence="5 7" type="primary">queF</name>
    <name evidence="7" type="ORF">AMJAP_2587</name>
</gene>
<protein>
    <recommendedName>
        <fullName evidence="5">NADPH-dependent 7-cyano-7-deazaguanine reductase</fullName>
        <ecNumber evidence="5">1.7.1.13</ecNumber>
    </recommendedName>
    <alternativeName>
        <fullName evidence="5">7-cyano-7-carbaguanine reductase</fullName>
    </alternativeName>
    <alternativeName>
        <fullName evidence="5">NADPH-dependent nitrile oxidoreductase</fullName>
    </alternativeName>
    <alternativeName>
        <fullName evidence="5">PreQ(0) reductase</fullName>
    </alternativeName>
</protein>
<dbReference type="RefSeq" id="WP_019620014.1">
    <property type="nucleotide sequence ID" value="NZ_AP014545.1"/>
</dbReference>
<evidence type="ECO:0000256" key="2">
    <source>
        <dbReference type="ARBA" id="ARBA00022785"/>
    </source>
</evidence>
<keyword evidence="2 5" id="KW-0671">Queuosine biosynthesis</keyword>
<dbReference type="GO" id="GO:0033739">
    <property type="term" value="F:preQ1 synthase activity"/>
    <property type="evidence" value="ECO:0007669"/>
    <property type="project" value="UniProtKB-UniRule"/>
</dbReference>
<dbReference type="InterPro" id="IPR016428">
    <property type="entry name" value="QueF_type2"/>
</dbReference>
<comment type="function">
    <text evidence="5">Catalyzes the NADPH-dependent reduction of 7-cyano-7-deazaguanine (preQ0) to 7-aminomethyl-7-deazaguanine (preQ1).</text>
</comment>
<comment type="subunit">
    <text evidence="5">Homodimer.</text>
</comment>
<keyword evidence="1 5" id="KW-0963">Cytoplasm</keyword>
<comment type="subcellular location">
    <subcellularLocation>
        <location evidence="5">Cytoplasm</location>
    </subcellularLocation>
</comment>
<comment type="similarity">
    <text evidence="5">Belongs to the GTP cyclohydrolase I family. QueF type 2 subfamily.</text>
</comment>
<keyword evidence="3 5" id="KW-0521">NADP</keyword>
<feature type="binding site" evidence="5">
    <location>
        <begin position="222"/>
        <end position="223"/>
    </location>
    <ligand>
        <name>substrate</name>
    </ligand>
</feature>
<organism evidence="7 8">
    <name type="scientific">Amphritea japonica ATCC BAA-1530</name>
    <dbReference type="NCBI Taxonomy" id="1278309"/>
    <lineage>
        <taxon>Bacteria</taxon>
        <taxon>Pseudomonadati</taxon>
        <taxon>Pseudomonadota</taxon>
        <taxon>Gammaproteobacteria</taxon>
        <taxon>Oceanospirillales</taxon>
        <taxon>Oceanospirillaceae</taxon>
        <taxon>Amphritea</taxon>
    </lineage>
</organism>
<evidence type="ECO:0000256" key="3">
    <source>
        <dbReference type="ARBA" id="ARBA00022857"/>
    </source>
</evidence>
<feature type="binding site" evidence="5">
    <location>
        <begin position="88"/>
        <end position="89"/>
    </location>
    <ligand>
        <name>NADPH</name>
        <dbReference type="ChEBI" id="CHEBI:57783"/>
    </ligand>
</feature>
<dbReference type="AlphaFoldDB" id="A0A7R6STC5"/>
<keyword evidence="4 5" id="KW-0560">Oxidoreductase</keyword>
<feature type="active site" description="Proton donor" evidence="5">
    <location>
        <position position="190"/>
    </location>
</feature>
<dbReference type="Gene3D" id="3.30.1130.10">
    <property type="match status" value="2"/>
</dbReference>
<dbReference type="PANTHER" id="PTHR34354:SF1">
    <property type="entry name" value="NADPH-DEPENDENT 7-CYANO-7-DEAZAGUANINE REDUCTASE"/>
    <property type="match status" value="1"/>
</dbReference>
<evidence type="ECO:0000313" key="7">
    <source>
        <dbReference type="EMBL" id="BBB27175.1"/>
    </source>
</evidence>
<dbReference type="InterPro" id="IPR043133">
    <property type="entry name" value="GTP-CH-I_C/QueF"/>
</dbReference>
<feature type="domain" description="NADPH-dependent 7-cyano-7-deazaguanine reductase N-terminal" evidence="6">
    <location>
        <begin position="19"/>
        <end position="128"/>
    </location>
</feature>
<dbReference type="PANTHER" id="PTHR34354">
    <property type="entry name" value="NADPH-DEPENDENT 7-CYANO-7-DEAZAGUANINE REDUCTASE"/>
    <property type="match status" value="1"/>
</dbReference>
<sequence>MKESQTALEHAPLGADTEYVNQYDAALLYPIARDLNWKAQGVIRSELPFQGSDIWNAYEVSWLNDKGKPVVRLAEFRFSATSHNIVESKSFKLYLNSFNLTRFDSESEVQARMVTDLTVASEGAVEVILSQLDITTPILKFEGECLDELDIEVTDYSPAPQRLSATGEVVEEALYSHLLKSNCPVTGQPDWASIAIEYRGAAIDREGLLQYLISYREHGDFHEQCVESIFMDIWNRCRPEELTVYARYLRRGGLDINPYRSSKTGRPVNLRLSRQ</sequence>
<feature type="binding site" evidence="5">
    <location>
        <begin position="86"/>
        <end position="88"/>
    </location>
    <ligand>
        <name>substrate</name>
    </ligand>
</feature>
<dbReference type="OrthoDB" id="9789995at2"/>
<evidence type="ECO:0000313" key="8">
    <source>
        <dbReference type="Proteomes" id="UP000595663"/>
    </source>
</evidence>
<evidence type="ECO:0000259" key="6">
    <source>
        <dbReference type="Pfam" id="PF14819"/>
    </source>
</evidence>
<name>A0A7R6STC5_9GAMM</name>
<dbReference type="InterPro" id="IPR050084">
    <property type="entry name" value="NADPH_dep_7-cyano-7-deazaG_red"/>
</dbReference>
<reference evidence="7 8" key="1">
    <citation type="journal article" date="2008" name="Int. J. Syst. Evol. Microbiol.">
        <title>Amphritea japonica sp. nov. and Amphritea balenae sp. nov., isolated from the sediment adjacent to sperm whale carcasses off Kagoshima, Japan.</title>
        <authorList>
            <person name="Miyazaki M."/>
            <person name="Nogi Y."/>
            <person name="Fujiwara Y."/>
            <person name="Kawato M."/>
            <person name="Nagahama T."/>
            <person name="Kubokawa K."/>
            <person name="Horikoshi K."/>
        </authorList>
    </citation>
    <scope>NUCLEOTIDE SEQUENCE [LARGE SCALE GENOMIC DNA]</scope>
    <source>
        <strain evidence="7 8">ATCC BAA-1530</strain>
    </source>
</reference>
<proteinExistence type="inferred from homology"/>
<comment type="catalytic activity">
    <reaction evidence="5">
        <text>7-aminomethyl-7-carbaguanine + 2 NADP(+) = 7-cyano-7-carbaguanine + 2 NADPH + 3 H(+)</text>
        <dbReference type="Rhea" id="RHEA:13409"/>
        <dbReference type="ChEBI" id="CHEBI:15378"/>
        <dbReference type="ChEBI" id="CHEBI:45075"/>
        <dbReference type="ChEBI" id="CHEBI:57783"/>
        <dbReference type="ChEBI" id="CHEBI:58349"/>
        <dbReference type="ChEBI" id="CHEBI:58703"/>
        <dbReference type="EC" id="1.7.1.13"/>
    </reaction>
</comment>
<dbReference type="EMBL" id="AP014545">
    <property type="protein sequence ID" value="BBB27175.1"/>
    <property type="molecule type" value="Genomic_DNA"/>
</dbReference>
<dbReference type="HAMAP" id="MF_00817">
    <property type="entry name" value="QueF_type2"/>
    <property type="match status" value="1"/>
</dbReference>
<dbReference type="EC" id="1.7.1.13" evidence="5"/>
<evidence type="ECO:0000256" key="1">
    <source>
        <dbReference type="ARBA" id="ARBA00022490"/>
    </source>
</evidence>
<dbReference type="InterPro" id="IPR029500">
    <property type="entry name" value="QueF"/>
</dbReference>
<evidence type="ECO:0000256" key="4">
    <source>
        <dbReference type="ARBA" id="ARBA00023002"/>
    </source>
</evidence>
<feature type="active site" description="Thioimide intermediate" evidence="5">
    <location>
        <position position="183"/>
    </location>
</feature>